<evidence type="ECO:0000313" key="15">
    <source>
        <dbReference type="EMBL" id="OUI97080.1"/>
    </source>
</evidence>
<protein>
    <recommendedName>
        <fullName evidence="2">histidine kinase</fullName>
        <ecNumber evidence="2">2.7.13.3</ecNumber>
    </recommendedName>
</protein>
<sequence>MVEFGQADLTSCDREPIHIPGSIQPHGCLFTCDRDTFIVRRVSKNIHEFLKNENITPGILLNECFSSKVIHEIRNALTNSLSLKRPSYLFGVEFSPECICDLSVHVSGNEVIVECEPAGSPEISRQSLSHLRIMLDRIRNQSDMQKLFDSVARLLRGMLHYDRVMVYRFDPDWSGKVVAEARSPVLESFLGQHFPSADIPAQARELYRRALIRTIGDVGYTPVPLDELPGSPPLDMSFSQLRSVSPIHCEYLTNMGVGASMSVSLIVDGELWGMIACHNYSPKTLSLAERAVVKMFGEFVALRIVVLLRTNRLLVTQRTHALIENFLRDSVSMTDMPSYLRARIADLEPLVPCDGLAIWVDSEWTQFGVAPSAEHAEHLIESAQKLAGSHIWHTPHLCETFVWGKTLLPDVAGVMIIPISPQPGDYLFLFRKEIIQTLNWGGDPKKTYSSGPHGPRLTPRTSFAIWKEQVQEHSYPWTTDDMEAAGLLRSALIEVMGAYHQQQLKERSEADIRQRMLNEELSHRVKNILAVVQSLMARPVPKDRTMQEHFTVLKARINALARAHDQVVRADGGGLLRPLVEAELEPYRLEAGTVSLVGPDLWLTGRALSVIALVIHELATNAVKYGSLSRREGRIYVEWKLDEDANEWGLTWQELGGPPVAASTRKGFGSVLIDRAIPHELNGCAKCEFRTEGLFIRLSLPRHHAELVVKEAISMRNVETETSGLTTDSKLTSSSVLIVEDQLLIAMDIEQALTENGVDTIRTVSSVYEGLQAINKQKPDIALLDFNLGDETSVEIASKLKEKNIPFLFATGYADRTMIPPEFQSVPVVRKPYAVQTVIHEMEKLLAHA</sequence>
<evidence type="ECO:0000256" key="1">
    <source>
        <dbReference type="ARBA" id="ARBA00000085"/>
    </source>
</evidence>
<dbReference type="Pfam" id="PF01590">
    <property type="entry name" value="GAF"/>
    <property type="match status" value="1"/>
</dbReference>
<dbReference type="PANTHER" id="PTHR41523:SF7">
    <property type="entry name" value="HISTIDINE KINASE"/>
    <property type="match status" value="1"/>
</dbReference>
<organism evidence="15 16">
    <name type="scientific">Acetobacter indonesiensis</name>
    <dbReference type="NCBI Taxonomy" id="104101"/>
    <lineage>
        <taxon>Bacteria</taxon>
        <taxon>Pseudomonadati</taxon>
        <taxon>Pseudomonadota</taxon>
        <taxon>Alphaproteobacteria</taxon>
        <taxon>Acetobacterales</taxon>
        <taxon>Acetobacteraceae</taxon>
        <taxon>Acetobacter</taxon>
    </lineage>
</organism>
<evidence type="ECO:0000256" key="9">
    <source>
        <dbReference type="ARBA" id="ARBA00022840"/>
    </source>
</evidence>
<dbReference type="Pfam" id="PF00360">
    <property type="entry name" value="PHY"/>
    <property type="match status" value="1"/>
</dbReference>
<dbReference type="Pfam" id="PF07536">
    <property type="entry name" value="HWE_HK"/>
    <property type="match status" value="1"/>
</dbReference>
<dbReference type="SUPFAM" id="SSF52172">
    <property type="entry name" value="CheY-like"/>
    <property type="match status" value="1"/>
</dbReference>
<dbReference type="SMART" id="SM00065">
    <property type="entry name" value="GAF"/>
    <property type="match status" value="1"/>
</dbReference>
<dbReference type="SUPFAM" id="SSF55781">
    <property type="entry name" value="GAF domain-like"/>
    <property type="match status" value="2"/>
</dbReference>
<feature type="modified residue" description="4-aspartylphosphate" evidence="12">
    <location>
        <position position="785"/>
    </location>
</feature>
<keyword evidence="10" id="KW-0157">Chromophore</keyword>
<dbReference type="PANTHER" id="PTHR41523">
    <property type="entry name" value="TWO-COMPONENT SYSTEM SENSOR PROTEIN"/>
    <property type="match status" value="1"/>
</dbReference>
<evidence type="ECO:0000256" key="10">
    <source>
        <dbReference type="ARBA" id="ARBA00022991"/>
    </source>
</evidence>
<dbReference type="PRINTS" id="PR01033">
    <property type="entry name" value="PHYTOCHROME"/>
</dbReference>
<dbReference type="InterPro" id="IPR043150">
    <property type="entry name" value="Phytochrome_PHY_sf"/>
</dbReference>
<evidence type="ECO:0000256" key="6">
    <source>
        <dbReference type="ARBA" id="ARBA00022679"/>
    </source>
</evidence>
<reference evidence="16" key="1">
    <citation type="submission" date="2014-06" db="EMBL/GenBank/DDBJ databases">
        <authorList>
            <person name="Winans N.J."/>
            <person name="Newell P.D."/>
            <person name="Douglas A.E."/>
        </authorList>
    </citation>
    <scope>NUCLEOTIDE SEQUENCE [LARGE SCALE GENOMIC DNA]</scope>
</reference>
<evidence type="ECO:0000256" key="5">
    <source>
        <dbReference type="ARBA" id="ARBA00022606"/>
    </source>
</evidence>
<dbReference type="InterPro" id="IPR035965">
    <property type="entry name" value="PAS-like_dom_sf"/>
</dbReference>
<dbReference type="Gene3D" id="3.40.50.2300">
    <property type="match status" value="1"/>
</dbReference>
<dbReference type="PIRSF" id="PIRSF036397">
    <property type="entry name" value="Bactrphtchrm_rec"/>
    <property type="match status" value="1"/>
</dbReference>
<dbReference type="Pfam" id="PF08446">
    <property type="entry name" value="PAS_2"/>
    <property type="match status" value="1"/>
</dbReference>
<gene>
    <name evidence="15" type="ORF">HK17_00275</name>
</gene>
<dbReference type="Gene3D" id="3.30.565.10">
    <property type="entry name" value="Histidine kinase-like ATPase, C-terminal domain"/>
    <property type="match status" value="1"/>
</dbReference>
<dbReference type="PROSITE" id="PS50046">
    <property type="entry name" value="PHYTOCHROME_2"/>
    <property type="match status" value="1"/>
</dbReference>
<evidence type="ECO:0000256" key="12">
    <source>
        <dbReference type="PROSITE-ProRule" id="PRU00169"/>
    </source>
</evidence>
<keyword evidence="6" id="KW-0808">Transferase</keyword>
<evidence type="ECO:0000256" key="7">
    <source>
        <dbReference type="ARBA" id="ARBA00022741"/>
    </source>
</evidence>
<dbReference type="GO" id="GO:0005524">
    <property type="term" value="F:ATP binding"/>
    <property type="evidence" value="ECO:0007669"/>
    <property type="project" value="UniProtKB-KW"/>
</dbReference>
<dbReference type="InterPro" id="IPR011102">
    <property type="entry name" value="Sig_transdc_His_kinase_HWE"/>
</dbReference>
<dbReference type="InterPro" id="IPR011006">
    <property type="entry name" value="CheY-like_superfamily"/>
</dbReference>
<keyword evidence="7" id="KW-0547">Nucleotide-binding</keyword>
<feature type="domain" description="Phytochrome chromophore attachment site" evidence="13">
    <location>
        <begin position="143"/>
        <end position="302"/>
    </location>
</feature>
<dbReference type="GO" id="GO:0006355">
    <property type="term" value="P:regulation of DNA-templated transcription"/>
    <property type="evidence" value="ECO:0007669"/>
    <property type="project" value="InterPro"/>
</dbReference>
<dbReference type="EC" id="2.7.13.3" evidence="2"/>
<evidence type="ECO:0000256" key="11">
    <source>
        <dbReference type="ARBA" id="ARBA00023170"/>
    </source>
</evidence>
<dbReference type="InterPro" id="IPR016132">
    <property type="entry name" value="Phyto_chromo_attachment"/>
</dbReference>
<keyword evidence="4 12" id="KW-0597">Phosphoprotein</keyword>
<keyword evidence="3" id="KW-0600">Photoreceptor protein</keyword>
<dbReference type="InterPro" id="IPR029016">
    <property type="entry name" value="GAF-like_dom_sf"/>
</dbReference>
<dbReference type="Gene3D" id="3.30.450.40">
    <property type="match status" value="1"/>
</dbReference>
<dbReference type="InterPro" id="IPR003018">
    <property type="entry name" value="GAF"/>
</dbReference>
<keyword evidence="5" id="KW-0716">Sensory transduction</keyword>
<keyword evidence="11" id="KW-0675">Receptor</keyword>
<dbReference type="Pfam" id="PF00072">
    <property type="entry name" value="Response_reg"/>
    <property type="match status" value="1"/>
</dbReference>
<evidence type="ECO:0000259" key="14">
    <source>
        <dbReference type="PROSITE" id="PS50110"/>
    </source>
</evidence>
<dbReference type="InterPro" id="IPR009219">
    <property type="entry name" value="Bactrphtchr_CheY"/>
</dbReference>
<dbReference type="InterPro" id="IPR013654">
    <property type="entry name" value="PAS_2"/>
</dbReference>
<dbReference type="GO" id="GO:0009584">
    <property type="term" value="P:detection of visible light"/>
    <property type="evidence" value="ECO:0007669"/>
    <property type="project" value="InterPro"/>
</dbReference>
<dbReference type="Gene3D" id="3.30.450.20">
    <property type="entry name" value="PAS domain"/>
    <property type="match status" value="1"/>
</dbReference>
<evidence type="ECO:0000256" key="4">
    <source>
        <dbReference type="ARBA" id="ARBA00022553"/>
    </source>
</evidence>
<feature type="domain" description="Response regulatory" evidence="14">
    <location>
        <begin position="735"/>
        <end position="846"/>
    </location>
</feature>
<comment type="caution">
    <text evidence="15">The sequence shown here is derived from an EMBL/GenBank/DDBJ whole genome shotgun (WGS) entry which is preliminary data.</text>
</comment>
<accession>A0A252AYS4</accession>
<name>A0A252AYS4_9PROT</name>
<dbReference type="InterPro" id="IPR036890">
    <property type="entry name" value="HATPase_C_sf"/>
</dbReference>
<dbReference type="SMART" id="SM00448">
    <property type="entry name" value="REC"/>
    <property type="match status" value="1"/>
</dbReference>
<evidence type="ECO:0000256" key="3">
    <source>
        <dbReference type="ARBA" id="ARBA00022543"/>
    </source>
</evidence>
<proteinExistence type="predicted"/>
<evidence type="ECO:0000256" key="2">
    <source>
        <dbReference type="ARBA" id="ARBA00012438"/>
    </source>
</evidence>
<dbReference type="SMART" id="SM00911">
    <property type="entry name" value="HWE_HK"/>
    <property type="match status" value="1"/>
</dbReference>
<dbReference type="GO" id="GO:0000160">
    <property type="term" value="P:phosphorelay signal transduction system"/>
    <property type="evidence" value="ECO:0007669"/>
    <property type="project" value="InterPro"/>
</dbReference>
<dbReference type="InterPro" id="IPR001294">
    <property type="entry name" value="Phytochrome"/>
</dbReference>
<dbReference type="InterPro" id="IPR013515">
    <property type="entry name" value="Phytochrome_cen-reg"/>
</dbReference>
<dbReference type="EMBL" id="JOPA01000001">
    <property type="protein sequence ID" value="OUI97080.1"/>
    <property type="molecule type" value="Genomic_DNA"/>
</dbReference>
<dbReference type="AlphaFoldDB" id="A0A252AYS4"/>
<evidence type="ECO:0000313" key="16">
    <source>
        <dbReference type="Proteomes" id="UP000194641"/>
    </source>
</evidence>
<dbReference type="Proteomes" id="UP000194641">
    <property type="component" value="Unassembled WGS sequence"/>
</dbReference>
<evidence type="ECO:0000256" key="8">
    <source>
        <dbReference type="ARBA" id="ARBA00022777"/>
    </source>
</evidence>
<dbReference type="SUPFAM" id="SSF55785">
    <property type="entry name" value="PYP-like sensor domain (PAS domain)"/>
    <property type="match status" value="1"/>
</dbReference>
<dbReference type="GO" id="GO:0009881">
    <property type="term" value="F:photoreceptor activity"/>
    <property type="evidence" value="ECO:0007669"/>
    <property type="project" value="UniProtKB-KW"/>
</dbReference>
<dbReference type="PROSITE" id="PS50110">
    <property type="entry name" value="RESPONSE_REGULATORY"/>
    <property type="match status" value="1"/>
</dbReference>
<keyword evidence="8" id="KW-0418">Kinase</keyword>
<comment type="catalytic activity">
    <reaction evidence="1">
        <text>ATP + protein L-histidine = ADP + protein N-phospho-L-histidine.</text>
        <dbReference type="EC" id="2.7.13.3"/>
    </reaction>
</comment>
<keyword evidence="9" id="KW-0067">ATP-binding</keyword>
<dbReference type="GO" id="GO:0004673">
    <property type="term" value="F:protein histidine kinase activity"/>
    <property type="evidence" value="ECO:0007669"/>
    <property type="project" value="UniProtKB-EC"/>
</dbReference>
<evidence type="ECO:0000259" key="13">
    <source>
        <dbReference type="PROSITE" id="PS50046"/>
    </source>
</evidence>
<dbReference type="InterPro" id="IPR001789">
    <property type="entry name" value="Sig_transdc_resp-reg_receiver"/>
</dbReference>
<dbReference type="Gene3D" id="3.30.450.270">
    <property type="match status" value="1"/>
</dbReference>